<keyword evidence="7" id="KW-0812">Transmembrane</keyword>
<keyword evidence="4" id="KW-0949">S-adenosyl-L-methionine</keyword>
<evidence type="ECO:0000256" key="4">
    <source>
        <dbReference type="ARBA" id="ARBA00022691"/>
    </source>
</evidence>
<evidence type="ECO:0000313" key="10">
    <source>
        <dbReference type="Proteomes" id="UP001211907"/>
    </source>
</evidence>
<dbReference type="SUPFAM" id="SSF54897">
    <property type="entry name" value="Protease propeptides/inhibitors"/>
    <property type="match status" value="1"/>
</dbReference>
<dbReference type="InterPro" id="IPR029063">
    <property type="entry name" value="SAM-dependent_MTases_sf"/>
</dbReference>
<dbReference type="Gene3D" id="3.40.50.150">
    <property type="entry name" value="Vaccinia Virus protein VP39"/>
    <property type="match status" value="1"/>
</dbReference>
<dbReference type="Proteomes" id="UP001211907">
    <property type="component" value="Unassembled WGS sequence"/>
</dbReference>
<keyword evidence="1" id="KW-0963">Cytoplasm</keyword>
<keyword evidence="2" id="KW-0489">Methyltransferase</keyword>
<dbReference type="InterPro" id="IPR003146">
    <property type="entry name" value="M14A_act_pep"/>
</dbReference>
<dbReference type="GO" id="GO:0032259">
    <property type="term" value="P:methylation"/>
    <property type="evidence" value="ECO:0007669"/>
    <property type="project" value="UniProtKB-KW"/>
</dbReference>
<keyword evidence="7" id="KW-1133">Transmembrane helix</keyword>
<dbReference type="EMBL" id="JADGJH010004892">
    <property type="protein sequence ID" value="KAJ3083244.1"/>
    <property type="molecule type" value="Genomic_DNA"/>
</dbReference>
<dbReference type="PANTHER" id="PTHR14614">
    <property type="entry name" value="HEPATOCELLULAR CARCINOMA-ASSOCIATED ANTIGEN"/>
    <property type="match status" value="1"/>
</dbReference>
<dbReference type="GO" id="GO:0005737">
    <property type="term" value="C:cytoplasm"/>
    <property type="evidence" value="ECO:0007669"/>
    <property type="project" value="TreeGrafter"/>
</dbReference>
<keyword evidence="10" id="KW-1185">Reference proteome</keyword>
<dbReference type="InterPro" id="IPR019410">
    <property type="entry name" value="Methyltransf_16"/>
</dbReference>
<feature type="domain" description="Carboxypeptidase activation peptide" evidence="8">
    <location>
        <begin position="351"/>
        <end position="426"/>
    </location>
</feature>
<dbReference type="AlphaFoldDB" id="A0AAD5ST41"/>
<dbReference type="PROSITE" id="PS51560">
    <property type="entry name" value="SAM_MT_NNT1"/>
    <property type="match status" value="1"/>
</dbReference>
<organism evidence="9 10">
    <name type="scientific">Physocladia obscura</name>
    <dbReference type="NCBI Taxonomy" id="109957"/>
    <lineage>
        <taxon>Eukaryota</taxon>
        <taxon>Fungi</taxon>
        <taxon>Fungi incertae sedis</taxon>
        <taxon>Chytridiomycota</taxon>
        <taxon>Chytridiomycota incertae sedis</taxon>
        <taxon>Chytridiomycetes</taxon>
        <taxon>Chytridiales</taxon>
        <taxon>Chytriomycetaceae</taxon>
        <taxon>Physocladia</taxon>
    </lineage>
</organism>
<proteinExistence type="predicted"/>
<keyword evidence="6" id="KW-0862">Zinc</keyword>
<evidence type="ECO:0000313" key="9">
    <source>
        <dbReference type="EMBL" id="KAJ3083244.1"/>
    </source>
</evidence>
<feature type="transmembrane region" description="Helical" evidence="7">
    <location>
        <begin position="288"/>
        <end position="310"/>
    </location>
</feature>
<dbReference type="Pfam" id="PF10294">
    <property type="entry name" value="Methyltransf_16"/>
    <property type="match status" value="1"/>
</dbReference>
<dbReference type="Gene3D" id="3.30.70.340">
    <property type="entry name" value="Metallocarboxypeptidase-like"/>
    <property type="match status" value="1"/>
</dbReference>
<comment type="caution">
    <text evidence="9">The sequence shown here is derived from an EMBL/GenBank/DDBJ whole genome shotgun (WGS) entry which is preliminary data.</text>
</comment>
<dbReference type="Pfam" id="PF02244">
    <property type="entry name" value="Propep_M14"/>
    <property type="match status" value="1"/>
</dbReference>
<dbReference type="GO" id="GO:0008168">
    <property type="term" value="F:methyltransferase activity"/>
    <property type="evidence" value="ECO:0007669"/>
    <property type="project" value="UniProtKB-KW"/>
</dbReference>
<keyword evidence="5" id="KW-0479">Metal-binding</keyword>
<dbReference type="SUPFAM" id="SSF53335">
    <property type="entry name" value="S-adenosyl-L-methionine-dependent methyltransferases"/>
    <property type="match status" value="1"/>
</dbReference>
<evidence type="ECO:0000256" key="1">
    <source>
        <dbReference type="ARBA" id="ARBA00022490"/>
    </source>
</evidence>
<reference evidence="9" key="1">
    <citation type="submission" date="2020-05" db="EMBL/GenBank/DDBJ databases">
        <title>Phylogenomic resolution of chytrid fungi.</title>
        <authorList>
            <person name="Stajich J.E."/>
            <person name="Amses K."/>
            <person name="Simmons R."/>
            <person name="Seto K."/>
            <person name="Myers J."/>
            <person name="Bonds A."/>
            <person name="Quandt C.A."/>
            <person name="Barry K."/>
            <person name="Liu P."/>
            <person name="Grigoriev I."/>
            <person name="Longcore J.E."/>
            <person name="James T.Y."/>
        </authorList>
    </citation>
    <scope>NUCLEOTIDE SEQUENCE</scope>
    <source>
        <strain evidence="9">JEL0513</strain>
    </source>
</reference>
<dbReference type="InterPro" id="IPR025784">
    <property type="entry name" value="EFM7"/>
</dbReference>
<evidence type="ECO:0000256" key="6">
    <source>
        <dbReference type="ARBA" id="ARBA00022833"/>
    </source>
</evidence>
<gene>
    <name evidence="9" type="primary">NNT1</name>
    <name evidence="9" type="ORF">HK100_009491</name>
</gene>
<dbReference type="GO" id="GO:0046872">
    <property type="term" value="F:metal ion binding"/>
    <property type="evidence" value="ECO:0007669"/>
    <property type="project" value="UniProtKB-KW"/>
</dbReference>
<evidence type="ECO:0000256" key="7">
    <source>
        <dbReference type="SAM" id="Phobius"/>
    </source>
</evidence>
<keyword evidence="3" id="KW-0808">Transferase</keyword>
<dbReference type="InterPro" id="IPR036990">
    <property type="entry name" value="M14A-like_propep"/>
</dbReference>
<keyword evidence="7" id="KW-0472">Membrane</keyword>
<protein>
    <submittedName>
        <fullName evidence="9">Nicotinamide n-methyltransferase</fullName>
    </submittedName>
</protein>
<sequence length="429" mass="47048">MGDRDSDSDSDSDIAAFDPNLFAEPAGFRPASPEETVTVYEREAACVQPGTPSELTLHMIGGRHSLWAHRIWNAGVVLARHVDRGVVATRSRRVLELGCAAGLPSLVAALNGAEAVVASDYPDPALLAAITRTCARLPLDSRPAVVGLQWGQADHLAAAFAALPDASRKFDVVFLADLIFNHSEHRNLLKTCLAALEPSPASTIYVYFTSHVVKWVDRDMNFFNIAAESEFGFKFVEFDQVKASAMFPDDVGDLGVRETVHCYRLWKEVWKAKIYICSIDSVIRNSRMLGSGSLIPMMLVFGAITLFLYYSQTLSSESVGCFKALQSANDALGAANVAESVPVRFEGHKVWRVAIESETDLARINTLHEQVPTLDYWTDPRIGSHGVDIRVSAAKGAQEALAAYLEKFKISHVEIIPDVQEAIEDQLRD</sequence>
<evidence type="ECO:0000256" key="2">
    <source>
        <dbReference type="ARBA" id="ARBA00022603"/>
    </source>
</evidence>
<evidence type="ECO:0000256" key="3">
    <source>
        <dbReference type="ARBA" id="ARBA00022679"/>
    </source>
</evidence>
<dbReference type="CDD" id="cd02440">
    <property type="entry name" value="AdoMet_MTases"/>
    <property type="match status" value="1"/>
</dbReference>
<feature type="non-terminal residue" evidence="9">
    <location>
        <position position="429"/>
    </location>
</feature>
<name>A0AAD5ST41_9FUNG</name>
<accession>A0AAD5ST41</accession>
<dbReference type="PANTHER" id="PTHR14614:SF10">
    <property type="entry name" value="PROTEIN N-TERMINAL AND LYSINE N-METHYLTRANSFERASE EFM7"/>
    <property type="match status" value="1"/>
</dbReference>
<evidence type="ECO:0000259" key="8">
    <source>
        <dbReference type="Pfam" id="PF02244"/>
    </source>
</evidence>
<evidence type="ECO:0000256" key="5">
    <source>
        <dbReference type="ARBA" id="ARBA00022723"/>
    </source>
</evidence>